<proteinExistence type="predicted"/>
<name>A0A2U8QWZ8_9FLAO</name>
<dbReference type="AlphaFoldDB" id="A0A2U8QWZ8"/>
<keyword evidence="1" id="KW-0732">Signal</keyword>
<dbReference type="Proteomes" id="UP000245429">
    <property type="component" value="Chromosome"/>
</dbReference>
<evidence type="ECO:0000256" key="1">
    <source>
        <dbReference type="SAM" id="SignalP"/>
    </source>
</evidence>
<evidence type="ECO:0000313" key="2">
    <source>
        <dbReference type="EMBL" id="AWM14571.1"/>
    </source>
</evidence>
<organism evidence="2 3">
    <name type="scientific">Flavobacterium sediminis</name>
    <dbReference type="NCBI Taxonomy" id="2201181"/>
    <lineage>
        <taxon>Bacteria</taxon>
        <taxon>Pseudomonadati</taxon>
        <taxon>Bacteroidota</taxon>
        <taxon>Flavobacteriia</taxon>
        <taxon>Flavobacteriales</taxon>
        <taxon>Flavobacteriaceae</taxon>
        <taxon>Flavobacterium</taxon>
    </lineage>
</organism>
<feature type="chain" id="PRO_5015955200" evidence="1">
    <location>
        <begin position="22"/>
        <end position="93"/>
    </location>
</feature>
<evidence type="ECO:0000313" key="3">
    <source>
        <dbReference type="Proteomes" id="UP000245429"/>
    </source>
</evidence>
<gene>
    <name evidence="2" type="ORF">DI487_12375</name>
</gene>
<keyword evidence="3" id="KW-1185">Reference proteome</keyword>
<sequence>MKKVFLTAALFATLLASTSYSNNSLEVSSKETSITKEVKTTYVTAFSVNNIPSSPGTTAYFNTYSCAQNFIDQFGGTHAGKVSVPSTQVLTCL</sequence>
<reference evidence="2 3" key="1">
    <citation type="submission" date="2018-05" db="EMBL/GenBank/DDBJ databases">
        <title>Flavobacterium sp. MEBiC07310.</title>
        <authorList>
            <person name="Baek K."/>
        </authorList>
    </citation>
    <scope>NUCLEOTIDE SEQUENCE [LARGE SCALE GENOMIC DNA]</scope>
    <source>
        <strain evidence="2 3">MEBiC07310</strain>
    </source>
</reference>
<dbReference type="RefSeq" id="WP_109569929.1">
    <property type="nucleotide sequence ID" value="NZ_CP029463.1"/>
</dbReference>
<feature type="signal peptide" evidence="1">
    <location>
        <begin position="1"/>
        <end position="21"/>
    </location>
</feature>
<accession>A0A2U8QWZ8</accession>
<dbReference type="KEGG" id="fse:DI487_12375"/>
<dbReference type="EMBL" id="CP029463">
    <property type="protein sequence ID" value="AWM14571.1"/>
    <property type="molecule type" value="Genomic_DNA"/>
</dbReference>
<protein>
    <submittedName>
        <fullName evidence="2">Uncharacterized protein</fullName>
    </submittedName>
</protein>